<feature type="transmembrane region" description="Helical" evidence="20">
    <location>
        <begin position="584"/>
        <end position="612"/>
    </location>
</feature>
<evidence type="ECO:0000256" key="9">
    <source>
        <dbReference type="ARBA" id="ARBA00018909"/>
    </source>
</evidence>
<dbReference type="UniPathway" id="UPA00802"/>
<feature type="transmembrane region" description="Helical" evidence="20">
    <location>
        <begin position="757"/>
        <end position="774"/>
    </location>
</feature>
<evidence type="ECO:0000256" key="17">
    <source>
        <dbReference type="ARBA" id="ARBA00023268"/>
    </source>
</evidence>
<dbReference type="InterPro" id="IPR008949">
    <property type="entry name" value="Isoprenoid_synthase_dom_sf"/>
</dbReference>
<comment type="similarity">
    <text evidence="6">Belongs to the PIGC family.</text>
</comment>
<evidence type="ECO:0000256" key="18">
    <source>
        <dbReference type="ARBA" id="ARBA00029313"/>
    </source>
</evidence>
<evidence type="ECO:0000256" key="12">
    <source>
        <dbReference type="ARBA" id="ARBA00022692"/>
    </source>
</evidence>
<evidence type="ECO:0000256" key="13">
    <source>
        <dbReference type="ARBA" id="ARBA00022746"/>
    </source>
</evidence>
<feature type="transmembrane region" description="Helical" evidence="20">
    <location>
        <begin position="618"/>
        <end position="636"/>
    </location>
</feature>
<dbReference type="GO" id="GO:0045436">
    <property type="term" value="F:lycopene beta cyclase activity"/>
    <property type="evidence" value="ECO:0007669"/>
    <property type="project" value="UniProtKB-ARBA"/>
</dbReference>
<evidence type="ECO:0000256" key="1">
    <source>
        <dbReference type="ARBA" id="ARBA00004141"/>
    </source>
</evidence>
<name>A0A3M7MEF9_9PLEO</name>
<dbReference type="InterPro" id="IPR033904">
    <property type="entry name" value="Trans_IPPS_HH"/>
</dbReference>
<evidence type="ECO:0000313" key="22">
    <source>
        <dbReference type="Proteomes" id="UP000265663"/>
    </source>
</evidence>
<dbReference type="EC" id="5.5.1.19" evidence="8"/>
<dbReference type="PANTHER" id="PTHR12982:SF0">
    <property type="entry name" value="PHOSPHATIDYLINOSITOL N-ACETYLGLUCOSAMINYLTRANSFERASE SUBUNIT C"/>
    <property type="match status" value="1"/>
</dbReference>
<keyword evidence="22" id="KW-1185">Reference proteome</keyword>
<proteinExistence type="inferred from homology"/>
<gene>
    <name evidence="21" type="ORF">GMOD_00009708</name>
</gene>
<dbReference type="SFLD" id="SFLDG01018">
    <property type="entry name" value="Squalene/Phytoene_Synthase_Lik"/>
    <property type="match status" value="1"/>
</dbReference>
<dbReference type="Pfam" id="PF06432">
    <property type="entry name" value="GPI2"/>
    <property type="match status" value="1"/>
</dbReference>
<dbReference type="InterPro" id="IPR044843">
    <property type="entry name" value="Trans_IPPS_bact-type"/>
</dbReference>
<evidence type="ECO:0000256" key="4">
    <source>
        <dbReference type="ARBA" id="ARBA00005172"/>
    </source>
</evidence>
<dbReference type="AlphaFoldDB" id="A0A3M7MEF9"/>
<dbReference type="GO" id="GO:0051996">
    <property type="term" value="F:squalene synthase [NAD(P)H] activity"/>
    <property type="evidence" value="ECO:0007669"/>
    <property type="project" value="InterPro"/>
</dbReference>
<dbReference type="InterPro" id="IPR017825">
    <property type="entry name" value="Lycopene_cyclase_dom"/>
</dbReference>
<comment type="similarity">
    <text evidence="5">In the N-terminal section; belongs to the lycopene beta-cyclase family.</text>
</comment>
<evidence type="ECO:0000313" key="21">
    <source>
        <dbReference type="EMBL" id="RMZ72926.1"/>
    </source>
</evidence>
<keyword evidence="14 20" id="KW-1133">Transmembrane helix</keyword>
<evidence type="ECO:0000256" key="3">
    <source>
        <dbReference type="ARBA" id="ARBA00005089"/>
    </source>
</evidence>
<comment type="catalytic activity">
    <reaction evidence="19">
        <text>all-trans-lycopene = gamma-carotene</text>
        <dbReference type="Rhea" id="RHEA:32219"/>
        <dbReference type="ChEBI" id="CHEBI:15948"/>
        <dbReference type="ChEBI" id="CHEBI:27740"/>
        <dbReference type="EC" id="5.5.1.19"/>
    </reaction>
</comment>
<dbReference type="PROSITE" id="PS01045">
    <property type="entry name" value="SQUALEN_PHYTOEN_SYN_2"/>
    <property type="match status" value="1"/>
</dbReference>
<dbReference type="GO" id="GO:0016117">
    <property type="term" value="P:carotenoid biosynthetic process"/>
    <property type="evidence" value="ECO:0007669"/>
    <property type="project" value="UniProtKB-KW"/>
</dbReference>
<evidence type="ECO:0000256" key="19">
    <source>
        <dbReference type="ARBA" id="ARBA00029335"/>
    </source>
</evidence>
<keyword evidence="12 20" id="KW-0812">Transmembrane</keyword>
<keyword evidence="13" id="KW-0125">Carotenoid biosynthesis</keyword>
<evidence type="ECO:0000256" key="7">
    <source>
        <dbReference type="ARBA" id="ARBA00008406"/>
    </source>
</evidence>
<keyword evidence="10" id="KW-0337">GPI-anchor biosynthesis</keyword>
<dbReference type="GO" id="GO:0000506">
    <property type="term" value="C:glycosylphosphatidylinositol-N-acetylglucosaminyltransferase (GPI-GnT) complex"/>
    <property type="evidence" value="ECO:0007669"/>
    <property type="project" value="TreeGrafter"/>
</dbReference>
<evidence type="ECO:0000256" key="11">
    <source>
        <dbReference type="ARBA" id="ARBA00022679"/>
    </source>
</evidence>
<reference evidence="21 22" key="1">
    <citation type="journal article" date="2014" name="PLoS ONE">
        <title>De novo Genome Assembly of the Fungal Plant Pathogen Pyrenophora semeniperda.</title>
        <authorList>
            <person name="Soliai M.M."/>
            <person name="Meyer S.E."/>
            <person name="Udall J.A."/>
            <person name="Elzinga D.E."/>
            <person name="Hermansen R.A."/>
            <person name="Bodily P.M."/>
            <person name="Hart A.A."/>
            <person name="Coleman C.E."/>
        </authorList>
    </citation>
    <scope>NUCLEOTIDE SEQUENCE [LARGE SCALE GENOMIC DNA]</scope>
    <source>
        <strain evidence="21 22">CCB06</strain>
        <tissue evidence="21">Mycelium</tissue>
    </source>
</reference>
<feature type="transmembrane region" description="Helical" evidence="20">
    <location>
        <begin position="170"/>
        <end position="192"/>
    </location>
</feature>
<dbReference type="InterPro" id="IPR019845">
    <property type="entry name" value="Squalene/phytoene_synthase_CS"/>
</dbReference>
<dbReference type="GO" id="GO:0016872">
    <property type="term" value="F:intramolecular lyase activity"/>
    <property type="evidence" value="ECO:0007669"/>
    <property type="project" value="InterPro"/>
</dbReference>
<dbReference type="InterPro" id="IPR009450">
    <property type="entry name" value="Plno_GlcNAc_GPI2"/>
</dbReference>
<comment type="pathway">
    <text evidence="4">Carotenoid biosynthesis; phytoene biosynthesis; all-trans-phytoene from geranylgeranyl diphosphate: step 1/1.</text>
</comment>
<comment type="catalytic activity">
    <reaction evidence="18">
        <text>gamma-carotene = all-trans-beta-carotene</text>
        <dbReference type="Rhea" id="RHEA:32239"/>
        <dbReference type="ChEBI" id="CHEBI:17579"/>
        <dbReference type="ChEBI" id="CHEBI:27740"/>
        <dbReference type="EC" id="5.5.1.19"/>
    </reaction>
</comment>
<dbReference type="SFLD" id="SFLDG01212">
    <property type="entry name" value="Phytoene_synthase_like"/>
    <property type="match status" value="1"/>
</dbReference>
<keyword evidence="16" id="KW-0413">Isomerase</keyword>
<feature type="transmembrane region" description="Helical" evidence="20">
    <location>
        <begin position="813"/>
        <end position="836"/>
    </location>
</feature>
<dbReference type="GO" id="GO:0006506">
    <property type="term" value="P:GPI anchor biosynthetic process"/>
    <property type="evidence" value="ECO:0007669"/>
    <property type="project" value="UniProtKB-UniPathway"/>
</dbReference>
<dbReference type="NCBIfam" id="TIGR03462">
    <property type="entry name" value="CarR_dom_SF"/>
    <property type="match status" value="2"/>
</dbReference>
<dbReference type="Pfam" id="PF00494">
    <property type="entry name" value="SQS_PSY"/>
    <property type="match status" value="1"/>
</dbReference>
<dbReference type="Proteomes" id="UP000265663">
    <property type="component" value="Unassembled WGS sequence"/>
</dbReference>
<dbReference type="EMBL" id="KE747836">
    <property type="protein sequence ID" value="RMZ72926.1"/>
    <property type="molecule type" value="Genomic_DNA"/>
</dbReference>
<feature type="transmembrane region" description="Helical" evidence="20">
    <location>
        <begin position="80"/>
        <end position="97"/>
    </location>
</feature>
<evidence type="ECO:0000256" key="2">
    <source>
        <dbReference type="ARBA" id="ARBA00004687"/>
    </source>
</evidence>
<evidence type="ECO:0000256" key="10">
    <source>
        <dbReference type="ARBA" id="ARBA00022502"/>
    </source>
</evidence>
<evidence type="ECO:0000256" key="15">
    <source>
        <dbReference type="ARBA" id="ARBA00023136"/>
    </source>
</evidence>
<dbReference type="GO" id="GO:0004311">
    <property type="term" value="F:geranylgeranyl diphosphate synthase activity"/>
    <property type="evidence" value="ECO:0007669"/>
    <property type="project" value="InterPro"/>
</dbReference>
<comment type="pathway">
    <text evidence="3">Carotenoid biosynthesis; beta-carotene biosynthesis.</text>
</comment>
<dbReference type="OrthoDB" id="6600518at2759"/>
<evidence type="ECO:0000256" key="14">
    <source>
        <dbReference type="ARBA" id="ARBA00022989"/>
    </source>
</evidence>
<dbReference type="SFLD" id="SFLDS00005">
    <property type="entry name" value="Isoprenoid_Synthase_Type_I"/>
    <property type="match status" value="1"/>
</dbReference>
<evidence type="ECO:0000256" key="6">
    <source>
        <dbReference type="ARBA" id="ARBA00008321"/>
    </source>
</evidence>
<evidence type="ECO:0000256" key="5">
    <source>
        <dbReference type="ARBA" id="ARBA00008247"/>
    </source>
</evidence>
<keyword evidence="15 20" id="KW-0472">Membrane</keyword>
<dbReference type="SUPFAM" id="SSF48576">
    <property type="entry name" value="Terpenoid synthases"/>
    <property type="match status" value="1"/>
</dbReference>
<keyword evidence="11" id="KW-0808">Transferase</keyword>
<feature type="transmembrane region" description="Helical" evidence="20">
    <location>
        <begin position="6"/>
        <end position="24"/>
    </location>
</feature>
<comment type="pathway">
    <text evidence="2">Glycolipid biosynthesis; glycosylphosphatidylinositol-anchor biosynthesis.</text>
</comment>
<dbReference type="UniPathway" id="UPA00799">
    <property type="reaction ID" value="UER00773"/>
</dbReference>
<dbReference type="CDD" id="cd00683">
    <property type="entry name" value="Trans_IPPS_HH"/>
    <property type="match status" value="1"/>
</dbReference>
<organism evidence="21 22">
    <name type="scientific">Pyrenophora seminiperda CCB06</name>
    <dbReference type="NCBI Taxonomy" id="1302712"/>
    <lineage>
        <taxon>Eukaryota</taxon>
        <taxon>Fungi</taxon>
        <taxon>Dikarya</taxon>
        <taxon>Ascomycota</taxon>
        <taxon>Pezizomycotina</taxon>
        <taxon>Dothideomycetes</taxon>
        <taxon>Pleosporomycetidae</taxon>
        <taxon>Pleosporales</taxon>
        <taxon>Pleosporineae</taxon>
        <taxon>Pleosporaceae</taxon>
        <taxon>Pyrenophora</taxon>
    </lineage>
</organism>
<protein>
    <recommendedName>
        <fullName evidence="9">Bifunctional lycopene cyclase/phytoene synthase</fullName>
        <ecNumber evidence="8">5.5.1.19</ecNumber>
    </recommendedName>
</protein>
<dbReference type="PANTHER" id="PTHR12982">
    <property type="entry name" value="PHOSPHATIDYLINOSITOL GLYCAN, CLASS C"/>
    <property type="match status" value="1"/>
</dbReference>
<keyword evidence="17" id="KW-0511">Multifunctional enzyme</keyword>
<feature type="transmembrane region" description="Helical" evidence="20">
    <location>
        <begin position="143"/>
        <end position="163"/>
    </location>
</feature>
<feature type="transmembrane region" description="Helical" evidence="20">
    <location>
        <begin position="36"/>
        <end position="55"/>
    </location>
</feature>
<feature type="transmembrane region" description="Helical" evidence="20">
    <location>
        <begin position="706"/>
        <end position="724"/>
    </location>
</feature>
<feature type="transmembrane region" description="Helical" evidence="20">
    <location>
        <begin position="786"/>
        <end position="807"/>
    </location>
</feature>
<sequence length="861" mass="96360">MGFDYALVHLKYTIPPAILLTWLYRPFCTKLDVYKVGYLVFVAVASTIPWDSYLIRTGIWSYPTHVIIGPKLCDIPLEEVFFFVIQTYNTSLLYLLLSRPTFQPVYLSTERGTAHRPWRYTRLAGQVFFLAAIAWGWRCIRDGGLGTYTGLILVWAGPFLLMLWSLAYQFIIALPLTNTALPIFLPTLYLWVVDTLALRRGTWVISTGTKYGVHLWDGLEVEEALFFLATNALIVFGQLAFDNALAVLYTFPSMFTDPSLLPSPVLLIRALLTPCAKYDDARIKGLSEAVDRLKRKSRSFYLASATFPGPLRADLLLLYSFCRVADDLVDNASTSDEARAWIAKMRKFLSNVYSDKLPKSAVYTQICDDFPPSKHSALLQLPVTKLSPEPLEDLLRGFEMDLAFQEGPIIRTAEDLHVYAERVAGTVAQMCIELIFYWYPSALATEEQHAIVTAGNNMGVALQYVNIARDIGVDAQIGRVYLPLNWLSEAGLSYDEVLKKPNQAQIQALRKKLLNDAFSVYGEAKVAIERLPTEARGPIRVAVESYMEIGRVLRNEQYQVKAGRATVSKSRRIMRNPRLQPYEFWSLMSDATVIVQHLASVIIFCCCFVAIIQARVSPIAVVGWASICTVLAWLLWDHWMGQEFDIIASVPTSDTEEHVPNAPQAYSLRAQQRIATAKSAVLIYAALLGLSPILKSLTRSTTSDSIWALSTWLLMMNVAFFDYSGGTGAHLPASISTNSAMMASAVLASRLPSTTHVFSLTLFSIEVYGLFPIFRRQLRARSPWGHLALTVTLVTGAWGGLFVTLTGNGRGTFLAGAILGGIFTFLIMGICSWWLIGLQKYKNEIHGPWDPARPVIRRHWD</sequence>
<feature type="transmembrane region" description="Helical" evidence="20">
    <location>
        <begin position="675"/>
        <end position="694"/>
    </location>
</feature>
<dbReference type="UniPathway" id="UPA00196"/>
<dbReference type="InterPro" id="IPR002060">
    <property type="entry name" value="Squ/phyt_synthse"/>
</dbReference>
<evidence type="ECO:0000256" key="20">
    <source>
        <dbReference type="SAM" id="Phobius"/>
    </source>
</evidence>
<dbReference type="Gene3D" id="1.10.600.10">
    <property type="entry name" value="Farnesyl Diphosphate Synthase"/>
    <property type="match status" value="1"/>
</dbReference>
<feature type="transmembrane region" description="Helical" evidence="20">
    <location>
        <begin position="118"/>
        <end position="137"/>
    </location>
</feature>
<comment type="subcellular location">
    <subcellularLocation>
        <location evidence="1">Membrane</location>
        <topology evidence="1">Multi-pass membrane protein</topology>
    </subcellularLocation>
</comment>
<comment type="similarity">
    <text evidence="7">In the C-terminal section; belongs to the phytoene/squalene synthase family.</text>
</comment>
<evidence type="ECO:0000256" key="8">
    <source>
        <dbReference type="ARBA" id="ARBA00012242"/>
    </source>
</evidence>
<evidence type="ECO:0000256" key="16">
    <source>
        <dbReference type="ARBA" id="ARBA00023235"/>
    </source>
</evidence>
<accession>A0A3M7MEF9</accession>